<dbReference type="GeneID" id="77931429"/>
<reference evidence="1 2" key="1">
    <citation type="submission" date="2019-07" db="EMBL/GenBank/DDBJ databases">
        <authorList>
            <person name="Mandava P."/>
            <person name="Ferry J.C."/>
            <person name="Fallon S.M."/>
            <person name="Hajdenberg M."/>
            <person name="Sharma E."/>
            <person name="Shaffer C.D."/>
            <person name="Weston-Hafer K.A."/>
            <person name="Garlena R.A."/>
            <person name="Russell D.A."/>
            <person name="Pope W.H."/>
            <person name="Jacobs-Sera D."/>
            <person name="Hatfull G.F."/>
        </authorList>
    </citation>
    <scope>NUCLEOTIDE SEQUENCE [LARGE SCALE GENOMIC DNA]</scope>
</reference>
<dbReference type="RefSeq" id="YP_010655566.1">
    <property type="nucleotide sequence ID" value="NC_070829.1"/>
</dbReference>
<proteinExistence type="predicted"/>
<dbReference type="EMBL" id="MN204493">
    <property type="protein sequence ID" value="QEQ93653.1"/>
    <property type="molecule type" value="Genomic_DNA"/>
</dbReference>
<organism evidence="1 2">
    <name type="scientific">Streptomyces phage Zuko</name>
    <dbReference type="NCBI Taxonomy" id="2601695"/>
    <lineage>
        <taxon>Viruses</taxon>
        <taxon>Duplodnaviria</taxon>
        <taxon>Heunggongvirae</taxon>
        <taxon>Uroviricota</taxon>
        <taxon>Caudoviricetes</taxon>
        <taxon>Zukovirus</taxon>
        <taxon>Zukovirus zuko</taxon>
    </lineage>
</organism>
<dbReference type="Proteomes" id="UP000327392">
    <property type="component" value="Segment"/>
</dbReference>
<evidence type="ECO:0000313" key="2">
    <source>
        <dbReference type="Proteomes" id="UP000327392"/>
    </source>
</evidence>
<sequence length="353" mass="40248">MAHLIQAATADQLMREVTSRLVYNPAPDASPELLHNKGVQPVDMVSSVDTHLLNVVAEADSFQWGFDLKDAWLTKARFNTLVRQYIDPVAKDNWLDMVGAKLSSRKRGTAVMRTNIVQKRGNTNRPSRQWGSCMLAISFRRVPVPQITLYSRTSYFGYIGYLDMTAAHVLAREVAERTGVPVEDMKFVWQIEDAQWSWKSLSYLFQSEDRAQSLWRAREAAVEGGDAWDDIWEKSPGLGVAALWFDRFLQEDEEGVKYGDMTWGGCARVRRRYHAEVMGYEYGEKWEGWDGAGKLRGQSKRFRPLPSCHTDTLDLSALRRLKREPSEEERALMANFTEDGCECLYGDLEVDGA</sequence>
<dbReference type="KEGG" id="vg:77931429"/>
<accession>A0A5J6D7J7</accession>
<gene>
    <name evidence="1" type="primary">75</name>
    <name evidence="1" type="ORF">SEA_ZUKO_75</name>
</gene>
<name>A0A5J6D7J7_9CAUD</name>
<protein>
    <submittedName>
        <fullName evidence="1">Uncharacterized protein</fullName>
    </submittedName>
</protein>
<evidence type="ECO:0000313" key="1">
    <source>
        <dbReference type="EMBL" id="QEQ93653.1"/>
    </source>
</evidence>
<keyword evidence="2" id="KW-1185">Reference proteome</keyword>